<dbReference type="Proteomes" id="UP000492821">
    <property type="component" value="Unassembled WGS sequence"/>
</dbReference>
<dbReference type="CDD" id="cd03708">
    <property type="entry name" value="GTPBP_III"/>
    <property type="match status" value="1"/>
</dbReference>
<sequence length="587" mass="64348">MTTDRRLAALSAAFAAGDDEDEDFTICTPTKSCDFLVKNDEESIKHYIENIKDQLAAGEGETFIEIGSCYDGSIITGLSKEDLDIAVAKNAEILEKINCKGYPLTVATKSKNKFSQVVFIRKNIDEKDFIEVRVAVVGNVDAGKSTMLGVLTHNTLDDGRGKARQCLFRHKHEFETGRTSSVGNDILGFGMDGKPVNNPDPHSGQLDWPTVCCDAAKVITFIDLAGHEKYLKTTIFGMTGHMPDYAMLMVGSNAGIVGTTREHFSIALNLNIPVFVVVTKIDMCPENVLQQTMKMVDRLAKSGGSNKFPVVIKNMEDVVHVARNFSSGTLCPIIQVSNVTGFNLDLLRSFMNLLPLHRGNHSDAPAEFQIDETFSVEGVGTVVSGTCTAGSITVGDTLLIGPDALGQFVPVPIKSIHRKRVPVNSIKAGQTGSFAVKKFGRRDVRKGMVLIDPSLKPIACTKFEADVFILHHPTTIMSNYQAMIHAGPVRQTATLVSMDKEVLRTGDRARVMLSFIRHPEYIKEGTRIIFREGRTKAVGIVRKIIPVERNNPVGSKTAKKGAKHVTTFFPVKNNKMNKQKGLHHAKH</sequence>
<dbReference type="SUPFAM" id="SSF50447">
    <property type="entry name" value="Translation proteins"/>
    <property type="match status" value="1"/>
</dbReference>
<dbReference type="GO" id="GO:0005525">
    <property type="term" value="F:GTP binding"/>
    <property type="evidence" value="ECO:0007669"/>
    <property type="project" value="UniProtKB-KW"/>
</dbReference>
<dbReference type="InterPro" id="IPR000795">
    <property type="entry name" value="T_Tr_GTP-bd_dom"/>
</dbReference>
<dbReference type="FunFam" id="2.40.30.10:FF:000014">
    <property type="entry name" value="Probable GTP-binding protein 1"/>
    <property type="match status" value="1"/>
</dbReference>
<dbReference type="InterPro" id="IPR009000">
    <property type="entry name" value="Transl_B-barrel_sf"/>
</dbReference>
<dbReference type="CDD" id="cd03694">
    <property type="entry name" value="GTPBP_II"/>
    <property type="match status" value="1"/>
</dbReference>
<comment type="similarity">
    <text evidence="1">Belongs to the TRAFAC class translation factor GTPase superfamily. Classic translation factor GTPase family. EF-Tu/EF-1A subfamily.</text>
</comment>
<reference evidence="6" key="2">
    <citation type="submission" date="2020-10" db="UniProtKB">
        <authorList>
            <consortium name="WormBaseParasite"/>
        </authorList>
    </citation>
    <scope>IDENTIFICATION</scope>
</reference>
<dbReference type="CDD" id="cd04165">
    <property type="entry name" value="GTPBP1_like"/>
    <property type="match status" value="1"/>
</dbReference>
<dbReference type="SUPFAM" id="SSF52540">
    <property type="entry name" value="P-loop containing nucleoside triphosphate hydrolases"/>
    <property type="match status" value="1"/>
</dbReference>
<proteinExistence type="inferred from homology"/>
<evidence type="ECO:0000313" key="6">
    <source>
        <dbReference type="WBParaSite" id="Pan_g14604.t1"/>
    </source>
</evidence>
<dbReference type="PROSITE" id="PS51722">
    <property type="entry name" value="G_TR_2"/>
    <property type="match status" value="1"/>
</dbReference>
<dbReference type="Gene3D" id="2.40.30.10">
    <property type="entry name" value="Translation factors"/>
    <property type="match status" value="2"/>
</dbReference>
<dbReference type="InterPro" id="IPR009001">
    <property type="entry name" value="Transl_elong_EF1A/Init_IF2_C"/>
</dbReference>
<keyword evidence="3" id="KW-0342">GTP-binding</keyword>
<dbReference type="SUPFAM" id="SSF50465">
    <property type="entry name" value="EF-Tu/eEF-1alpha/eIF2-gamma C-terminal domain"/>
    <property type="match status" value="1"/>
</dbReference>
<dbReference type="GO" id="GO:0003924">
    <property type="term" value="F:GTPase activity"/>
    <property type="evidence" value="ECO:0007669"/>
    <property type="project" value="InterPro"/>
</dbReference>
<dbReference type="PANTHER" id="PTHR43721:SF9">
    <property type="entry name" value="GTP-BINDING PROTEIN 1"/>
    <property type="match status" value="1"/>
</dbReference>
<dbReference type="Gene3D" id="3.40.50.300">
    <property type="entry name" value="P-loop containing nucleotide triphosphate hydrolases"/>
    <property type="match status" value="1"/>
</dbReference>
<dbReference type="InterPro" id="IPR004161">
    <property type="entry name" value="EFTu-like_2"/>
</dbReference>
<evidence type="ECO:0000256" key="3">
    <source>
        <dbReference type="ARBA" id="ARBA00023134"/>
    </source>
</evidence>
<dbReference type="AlphaFoldDB" id="A0A7E4UZ74"/>
<dbReference type="InterPro" id="IPR035531">
    <property type="entry name" value="GTPBP1-like"/>
</dbReference>
<protein>
    <submittedName>
        <fullName evidence="6">Tr-type G domain-containing protein</fullName>
    </submittedName>
</protein>
<reference evidence="5" key="1">
    <citation type="journal article" date="2013" name="Genetics">
        <title>The draft genome and transcriptome of Panagrellus redivivus are shaped by the harsh demands of a free-living lifestyle.</title>
        <authorList>
            <person name="Srinivasan J."/>
            <person name="Dillman A.R."/>
            <person name="Macchietto M.G."/>
            <person name="Heikkinen L."/>
            <person name="Lakso M."/>
            <person name="Fracchia K.M."/>
            <person name="Antoshechkin I."/>
            <person name="Mortazavi A."/>
            <person name="Wong G."/>
            <person name="Sternberg P.W."/>
        </authorList>
    </citation>
    <scope>NUCLEOTIDE SEQUENCE [LARGE SCALE GENOMIC DNA]</scope>
    <source>
        <strain evidence="5">MT8872</strain>
    </source>
</reference>
<dbReference type="FunFam" id="2.40.30.10:FF:000084">
    <property type="entry name" value="GTP-binding elongation factor Tu family"/>
    <property type="match status" value="1"/>
</dbReference>
<accession>A0A7E4UZ74</accession>
<dbReference type="FunFam" id="3.40.50.300:FF:000091">
    <property type="entry name" value="Probable GTP-binding protein 1"/>
    <property type="match status" value="1"/>
</dbReference>
<dbReference type="GO" id="GO:0003746">
    <property type="term" value="F:translation elongation factor activity"/>
    <property type="evidence" value="ECO:0007669"/>
    <property type="project" value="TreeGrafter"/>
</dbReference>
<evidence type="ECO:0000256" key="1">
    <source>
        <dbReference type="ARBA" id="ARBA00007249"/>
    </source>
</evidence>
<dbReference type="PANTHER" id="PTHR43721">
    <property type="entry name" value="ELONGATION FACTOR TU-RELATED"/>
    <property type="match status" value="1"/>
</dbReference>
<evidence type="ECO:0000313" key="5">
    <source>
        <dbReference type="Proteomes" id="UP000492821"/>
    </source>
</evidence>
<keyword evidence="5" id="KW-1185">Reference proteome</keyword>
<dbReference type="Pfam" id="PF03144">
    <property type="entry name" value="GTP_EFTU_D2"/>
    <property type="match status" value="1"/>
</dbReference>
<dbReference type="InterPro" id="IPR050055">
    <property type="entry name" value="EF-Tu_GTPase"/>
</dbReference>
<evidence type="ECO:0000256" key="2">
    <source>
        <dbReference type="ARBA" id="ARBA00022741"/>
    </source>
</evidence>
<organism evidence="5 6">
    <name type="scientific">Panagrellus redivivus</name>
    <name type="common">Microworm</name>
    <dbReference type="NCBI Taxonomy" id="6233"/>
    <lineage>
        <taxon>Eukaryota</taxon>
        <taxon>Metazoa</taxon>
        <taxon>Ecdysozoa</taxon>
        <taxon>Nematoda</taxon>
        <taxon>Chromadorea</taxon>
        <taxon>Rhabditida</taxon>
        <taxon>Tylenchina</taxon>
        <taxon>Panagrolaimomorpha</taxon>
        <taxon>Panagrolaimoidea</taxon>
        <taxon>Panagrolaimidae</taxon>
        <taxon>Panagrellus</taxon>
    </lineage>
</organism>
<feature type="domain" description="Tr-type G" evidence="4">
    <location>
        <begin position="129"/>
        <end position="361"/>
    </location>
</feature>
<dbReference type="WBParaSite" id="Pan_g14604.t1">
    <property type="protein sequence ID" value="Pan_g14604.t1"/>
    <property type="gene ID" value="Pan_g14604"/>
</dbReference>
<evidence type="ECO:0000259" key="4">
    <source>
        <dbReference type="PROSITE" id="PS51722"/>
    </source>
</evidence>
<name>A0A7E4UZ74_PANRE</name>
<dbReference type="InterPro" id="IPR027417">
    <property type="entry name" value="P-loop_NTPase"/>
</dbReference>
<dbReference type="Pfam" id="PF00009">
    <property type="entry name" value="GTP_EFTU"/>
    <property type="match status" value="1"/>
</dbReference>
<keyword evidence="2" id="KW-0547">Nucleotide-binding</keyword>